<feature type="compositionally biased region" description="Polar residues" evidence="1">
    <location>
        <begin position="90"/>
        <end position="99"/>
    </location>
</feature>
<feature type="region of interest" description="Disordered" evidence="1">
    <location>
        <begin position="833"/>
        <end position="854"/>
    </location>
</feature>
<organism evidence="2 3">
    <name type="scientific">Ramalina farinacea</name>
    <dbReference type="NCBI Taxonomy" id="258253"/>
    <lineage>
        <taxon>Eukaryota</taxon>
        <taxon>Fungi</taxon>
        <taxon>Dikarya</taxon>
        <taxon>Ascomycota</taxon>
        <taxon>Pezizomycotina</taxon>
        <taxon>Lecanoromycetes</taxon>
        <taxon>OSLEUM clade</taxon>
        <taxon>Lecanoromycetidae</taxon>
        <taxon>Lecanorales</taxon>
        <taxon>Lecanorineae</taxon>
        <taxon>Ramalinaceae</taxon>
        <taxon>Ramalina</taxon>
    </lineage>
</organism>
<feature type="compositionally biased region" description="Low complexity" evidence="1">
    <location>
        <begin position="597"/>
        <end position="614"/>
    </location>
</feature>
<feature type="compositionally biased region" description="Polar residues" evidence="1">
    <location>
        <begin position="360"/>
        <end position="369"/>
    </location>
</feature>
<evidence type="ECO:0008006" key="4">
    <source>
        <dbReference type="Google" id="ProtNLM"/>
    </source>
</evidence>
<feature type="compositionally biased region" description="Low complexity" evidence="1">
    <location>
        <begin position="708"/>
        <end position="729"/>
    </location>
</feature>
<proteinExistence type="predicted"/>
<comment type="caution">
    <text evidence="2">The sequence shown here is derived from an EMBL/GenBank/DDBJ whole genome shotgun (WGS) entry which is preliminary data.</text>
</comment>
<feature type="compositionally biased region" description="Low complexity" evidence="1">
    <location>
        <begin position="68"/>
        <end position="80"/>
    </location>
</feature>
<reference evidence="2" key="1">
    <citation type="journal article" date="2023" name="Genome Biol. Evol.">
        <title>First Whole Genome Sequence and Flow Cytometry Genome Size Data for the Lichen-Forming Fungus Ramalina farinacea (Ascomycota).</title>
        <authorList>
            <person name="Llewellyn T."/>
            <person name="Mian S."/>
            <person name="Hill R."/>
            <person name="Leitch I.J."/>
            <person name="Gaya E."/>
        </authorList>
    </citation>
    <scope>NUCLEOTIDE SEQUENCE</scope>
    <source>
        <strain evidence="2">LIQ254RAFAR</strain>
    </source>
</reference>
<dbReference type="Pfam" id="PF08539">
    <property type="entry name" value="HbrB"/>
    <property type="match status" value="1"/>
</dbReference>
<dbReference type="InterPro" id="IPR013745">
    <property type="entry name" value="Bit61/PRR5"/>
</dbReference>
<feature type="region of interest" description="Disordered" evidence="1">
    <location>
        <begin position="589"/>
        <end position="617"/>
    </location>
</feature>
<feature type="compositionally biased region" description="Basic residues" evidence="1">
    <location>
        <begin position="336"/>
        <end position="347"/>
    </location>
</feature>
<feature type="compositionally biased region" description="Basic and acidic residues" evidence="1">
    <location>
        <begin position="839"/>
        <end position="854"/>
    </location>
</feature>
<feature type="compositionally biased region" description="Low complexity" evidence="1">
    <location>
        <begin position="737"/>
        <end position="755"/>
    </location>
</feature>
<dbReference type="EMBL" id="JAPUFD010000021">
    <property type="protein sequence ID" value="MDI1492870.1"/>
    <property type="molecule type" value="Genomic_DNA"/>
</dbReference>
<dbReference type="GO" id="GO:0038203">
    <property type="term" value="P:TORC2 signaling"/>
    <property type="evidence" value="ECO:0007669"/>
    <property type="project" value="TreeGrafter"/>
</dbReference>
<name>A0AA43U0I3_9LECA</name>
<protein>
    <recommendedName>
        <fullName evidence="4">HbrB-like protein</fullName>
    </recommendedName>
</protein>
<feature type="compositionally biased region" description="Basic and acidic residues" evidence="1">
    <location>
        <begin position="348"/>
        <end position="358"/>
    </location>
</feature>
<feature type="region of interest" description="Disordered" evidence="1">
    <location>
        <begin position="233"/>
        <end position="395"/>
    </location>
</feature>
<feature type="region of interest" description="Disordered" evidence="1">
    <location>
        <begin position="1"/>
        <end position="125"/>
    </location>
</feature>
<dbReference type="GO" id="GO:0031932">
    <property type="term" value="C:TORC2 complex"/>
    <property type="evidence" value="ECO:0007669"/>
    <property type="project" value="TreeGrafter"/>
</dbReference>
<feature type="compositionally biased region" description="Basic and acidic residues" evidence="1">
    <location>
        <begin position="326"/>
        <end position="335"/>
    </location>
</feature>
<evidence type="ECO:0000313" key="2">
    <source>
        <dbReference type="EMBL" id="MDI1492870.1"/>
    </source>
</evidence>
<feature type="region of interest" description="Disordered" evidence="1">
    <location>
        <begin position="149"/>
        <end position="213"/>
    </location>
</feature>
<accession>A0AA43U0I3</accession>
<evidence type="ECO:0000313" key="3">
    <source>
        <dbReference type="Proteomes" id="UP001161017"/>
    </source>
</evidence>
<feature type="region of interest" description="Disordered" evidence="1">
    <location>
        <begin position="669"/>
        <end position="755"/>
    </location>
</feature>
<feature type="compositionally biased region" description="Polar residues" evidence="1">
    <location>
        <begin position="294"/>
        <end position="322"/>
    </location>
</feature>
<dbReference type="Proteomes" id="UP001161017">
    <property type="component" value="Unassembled WGS sequence"/>
</dbReference>
<feature type="compositionally biased region" description="Basic and acidic residues" evidence="1">
    <location>
        <begin position="245"/>
        <end position="274"/>
    </location>
</feature>
<feature type="compositionally biased region" description="Polar residues" evidence="1">
    <location>
        <begin position="674"/>
        <end position="707"/>
    </location>
</feature>
<gene>
    <name evidence="2" type="ORF">OHK93_004653</name>
</gene>
<keyword evidence="3" id="KW-1185">Reference proteome</keyword>
<evidence type="ECO:0000256" key="1">
    <source>
        <dbReference type="SAM" id="MobiDB-lite"/>
    </source>
</evidence>
<dbReference type="AlphaFoldDB" id="A0AA43U0I3"/>
<dbReference type="PANTHER" id="PTHR32428">
    <property type="entry name" value="TARGET OF RAPAMYCIN COMPLEX 2 SUBUNIT BIT61-RELATED"/>
    <property type="match status" value="1"/>
</dbReference>
<feature type="compositionally biased region" description="Polar residues" evidence="1">
    <location>
        <begin position="42"/>
        <end position="67"/>
    </location>
</feature>
<sequence length="854" mass="91744">MNSSTNAFRRPGAFSSRPPSSPGLFQGQTGEPSEDDDSSSSQATRPQSREQSSPRPQPYNTRSPIYPNSTASNSTTSVNNFSRPAFPRQYSEQHQSQARLSGGEIKGASTHRRQHSQGFFEPSLPSANTAISEKDVMANLTASQIAAQAAMHHGNHGRQRSITIPSPKDSPPGTITGKRKPPPIQTAHSDVNAGRRPSGPQTPGGRSHYNGQLGGNMAAAATAASAAYPKLSPSLSTMEMPPPPVEKEHKLKSERSKMKLFSKPKDKKEADKGKPLPSPNKIGAGGALGKLVNPSMTSLADSMTSGQSSIYSMNTNASTSTLVPAGRERGDEKERAHKHHFLSRQKNKLKDRIADDHTLPLSSASSNSRPLDPSAPSPLYSFQPAPASPATTSFTGLDLRHAGRAVREKRKEEKTLPFAPRITDIDHLNLGNNGRATPAPSLFGPSSSHTDFPTGNALQGFGLNNMRPEDVWDFLRAKLLIIFEGEELRIPVEDLNRLVTIHIQRCIRMRNPTAIIENLRSLLSTGFSSLDQTLRGILDQRIVPHLVDLWLFVFGTTLPYLQSVFLPLDLEFKGHGSLLSPAEAAEFWGAKPPSPTRPSADSSSTSTTNNTAPPEDVAFGNEFDVRRIILLSYRDTIILPRYDALKTTFSRLSLDSINASHSPVSEAFDALTGRSPTNTHDSNRPGTSGSLDPVNASYNSQSSTLYDASNASRSRGNSNLSNLSAASNEPAPPLPSFTPSSTFPPLASSASRPPAIRSVTATTQGTITGSTVPDSAQVTETVARMLQCVSVLASAQSGDEAQRKMEDLGRSLKLNWLGRGRVGRNRRGFVGGKMGARGVGDRGEGEGRGVESRL</sequence>
<dbReference type="PANTHER" id="PTHR32428:SF2">
    <property type="entry name" value="TARGET OF RAPAMYCIN COMPLEX 2 SUBUNIT BIT61-RELATED"/>
    <property type="match status" value="1"/>
</dbReference>